<sequence length="487" mass="52494">MLISIAIDFRFADVATRERFHLSEERLTQLYRTARTEAITESALISTCNRTELYAWVDSDDPQVIERSIQTLARRWMRTRSEGVQLLTTATRRVGRDAAEHVVRIASGLESQVLGDGQILGQLKAAYKRASRGQAAGPVLHRLFETALRAGKRVQTETSLTAGRNSVGAEAAITASQRFGNLENARCVVIGAGKTGARSAKQLHKLGARDIVVVNRTFENAQNLAGMVGGRAAPWETLHVETAMADVVIVATGSEVPVVEGAALQRAREACAASGYALLMMDLSVPRNIDPAVVDEPGVTLIDLDTLHQPVLSAEVMRKDAVPHAETICADETNAFMDWIATMPARDAIKPLREALEDVARREVAFHSKDEGVAEKAASRIVAKLLAGPMAALRRALQRGEPLDQHAMMLLEMFAPAEGAGATQSRRTTGTHRAVPAPASVPKVSAARTPVAKAPVERTMRGDAAMKHAAPPTPHSNTPLVTTQQFT</sequence>
<comment type="function">
    <text evidence="8">Catalyzes the NADPH-dependent reduction of glutamyl-tRNA(Glu) to glutamate 1-semialdehyde (GSA).</text>
</comment>
<dbReference type="InterPro" id="IPR036291">
    <property type="entry name" value="NAD(P)-bd_dom_sf"/>
</dbReference>
<dbReference type="PIRSF" id="PIRSF000445">
    <property type="entry name" value="4pyrrol_synth_GluRdtase"/>
    <property type="match status" value="1"/>
</dbReference>
<dbReference type="InterPro" id="IPR036343">
    <property type="entry name" value="GluRdtase_N_sf"/>
</dbReference>
<dbReference type="GO" id="GO:0019353">
    <property type="term" value="P:protoporphyrinogen IX biosynthetic process from glutamate"/>
    <property type="evidence" value="ECO:0007669"/>
    <property type="project" value="TreeGrafter"/>
</dbReference>
<dbReference type="Pfam" id="PF01488">
    <property type="entry name" value="Shikimate_DH"/>
    <property type="match status" value="1"/>
</dbReference>
<feature type="binding site" evidence="8 10">
    <location>
        <begin position="47"/>
        <end position="50"/>
    </location>
    <ligand>
        <name>substrate</name>
    </ligand>
</feature>
<evidence type="ECO:0000256" key="9">
    <source>
        <dbReference type="PIRSR" id="PIRSR000445-1"/>
    </source>
</evidence>
<evidence type="ECO:0000256" key="7">
    <source>
        <dbReference type="ARBA" id="ARBA00047464"/>
    </source>
</evidence>
<evidence type="ECO:0000256" key="5">
    <source>
        <dbReference type="ARBA" id="ARBA00023002"/>
    </source>
</evidence>
<evidence type="ECO:0000256" key="6">
    <source>
        <dbReference type="ARBA" id="ARBA00023244"/>
    </source>
</evidence>
<dbReference type="KEGG" id="gph:GEMMAAP_06360"/>
<feature type="binding site" evidence="8 10">
    <location>
        <position position="122"/>
    </location>
    <ligand>
        <name>substrate</name>
    </ligand>
</feature>
<dbReference type="InterPro" id="IPR015896">
    <property type="entry name" value="4pyrrol_synth_GluRdtase_dimer"/>
</dbReference>
<dbReference type="PANTHER" id="PTHR43013:SF1">
    <property type="entry name" value="GLUTAMYL-TRNA REDUCTASE"/>
    <property type="match status" value="1"/>
</dbReference>
<dbReference type="RefSeq" id="WP_026850311.1">
    <property type="nucleotide sequence ID" value="NZ_CP011454.1"/>
</dbReference>
<dbReference type="EC" id="1.2.1.70" evidence="3 8"/>
<gene>
    <name evidence="8" type="primary">hemA</name>
    <name evidence="18" type="ORF">GEMMAAP_06360</name>
</gene>
<evidence type="ECO:0000256" key="2">
    <source>
        <dbReference type="ARBA" id="ARBA00005916"/>
    </source>
</evidence>
<dbReference type="GO" id="GO:0050661">
    <property type="term" value="F:NADP binding"/>
    <property type="evidence" value="ECO:0007669"/>
    <property type="project" value="InterPro"/>
</dbReference>
<dbReference type="Proteomes" id="UP000076404">
    <property type="component" value="Chromosome"/>
</dbReference>
<comment type="catalytic activity">
    <reaction evidence="7 8 13">
        <text>(S)-4-amino-5-oxopentanoate + tRNA(Glu) + NADP(+) = L-glutamyl-tRNA(Glu) + NADPH + H(+)</text>
        <dbReference type="Rhea" id="RHEA:12344"/>
        <dbReference type="Rhea" id="RHEA-COMP:9663"/>
        <dbReference type="Rhea" id="RHEA-COMP:9680"/>
        <dbReference type="ChEBI" id="CHEBI:15378"/>
        <dbReference type="ChEBI" id="CHEBI:57501"/>
        <dbReference type="ChEBI" id="CHEBI:57783"/>
        <dbReference type="ChEBI" id="CHEBI:58349"/>
        <dbReference type="ChEBI" id="CHEBI:78442"/>
        <dbReference type="ChEBI" id="CHEBI:78520"/>
        <dbReference type="EC" id="1.2.1.70"/>
    </reaction>
</comment>
<feature type="region of interest" description="Disordered" evidence="14">
    <location>
        <begin position="466"/>
        <end position="487"/>
    </location>
</feature>
<evidence type="ECO:0000256" key="12">
    <source>
        <dbReference type="PIRSR" id="PIRSR000445-4"/>
    </source>
</evidence>
<reference evidence="18 19" key="1">
    <citation type="journal article" date="2014" name="Proc. Natl. Acad. Sci. U.S.A.">
        <title>Functional type 2 photosynthetic reaction centers found in the rare bacterial phylum Gemmatimonadetes.</title>
        <authorList>
            <person name="Zeng Y."/>
            <person name="Feng F."/>
            <person name="Medova H."/>
            <person name="Dean J."/>
            <person name="Koblizek M."/>
        </authorList>
    </citation>
    <scope>NUCLEOTIDE SEQUENCE [LARGE SCALE GENOMIC DNA]</scope>
    <source>
        <strain evidence="18 19">AP64</strain>
    </source>
</reference>
<feature type="domain" description="Glutamyl-tRNA reductase N-terminal" evidence="17">
    <location>
        <begin position="5"/>
        <end position="158"/>
    </location>
</feature>
<protein>
    <recommendedName>
        <fullName evidence="3 8">Glutamyl-tRNA reductase</fullName>
        <shortName evidence="8">GluTR</shortName>
        <ecNumber evidence="3 8">1.2.1.70</ecNumber>
    </recommendedName>
</protein>
<comment type="subunit">
    <text evidence="8">Homodimer.</text>
</comment>
<dbReference type="InterPro" id="IPR015895">
    <property type="entry name" value="4pyrrol_synth_GluRdtase_N"/>
</dbReference>
<evidence type="ECO:0000256" key="3">
    <source>
        <dbReference type="ARBA" id="ARBA00012970"/>
    </source>
</evidence>
<dbReference type="InterPro" id="IPR000343">
    <property type="entry name" value="4pyrrol_synth_GluRdtase"/>
</dbReference>
<dbReference type="OrthoDB" id="110209at2"/>
<feature type="binding site" evidence="8 11">
    <location>
        <begin position="191"/>
        <end position="196"/>
    </location>
    <ligand>
        <name>NADP(+)</name>
        <dbReference type="ChEBI" id="CHEBI:58349"/>
    </ligand>
</feature>
<dbReference type="SUPFAM" id="SSF51735">
    <property type="entry name" value="NAD(P)-binding Rossmann-fold domains"/>
    <property type="match status" value="1"/>
</dbReference>
<evidence type="ECO:0000256" key="13">
    <source>
        <dbReference type="RuleBase" id="RU000584"/>
    </source>
</evidence>
<feature type="compositionally biased region" description="Polar residues" evidence="14">
    <location>
        <begin position="475"/>
        <end position="487"/>
    </location>
</feature>
<evidence type="ECO:0000256" key="4">
    <source>
        <dbReference type="ARBA" id="ARBA00022857"/>
    </source>
</evidence>
<feature type="binding site" evidence="8 10">
    <location>
        <begin position="116"/>
        <end position="118"/>
    </location>
    <ligand>
        <name>substrate</name>
    </ligand>
</feature>
<evidence type="ECO:0000256" key="8">
    <source>
        <dbReference type="HAMAP-Rule" id="MF_00087"/>
    </source>
</evidence>
<evidence type="ECO:0000259" key="17">
    <source>
        <dbReference type="Pfam" id="PF05201"/>
    </source>
</evidence>
<dbReference type="SUPFAM" id="SSF69742">
    <property type="entry name" value="Glutamyl tRNA-reductase catalytic, N-terminal domain"/>
    <property type="match status" value="1"/>
</dbReference>
<dbReference type="FunFam" id="3.30.460.30:FF:000001">
    <property type="entry name" value="Glutamyl-tRNA reductase"/>
    <property type="match status" value="1"/>
</dbReference>
<dbReference type="Gene3D" id="3.30.460.30">
    <property type="entry name" value="Glutamyl-tRNA reductase, N-terminal domain"/>
    <property type="match status" value="1"/>
</dbReference>
<dbReference type="HAMAP" id="MF_00087">
    <property type="entry name" value="Glu_tRNA_reductase"/>
    <property type="match status" value="1"/>
</dbReference>
<comment type="domain">
    <text evidence="8">Possesses an unusual extended V-shaped dimeric structure with each monomer consisting of three distinct domains arranged along a curved 'spinal' alpha-helix. The N-terminal catalytic domain specifically recognizes the glutamate moiety of the substrate. The second domain is the NADPH-binding domain, and the third C-terminal domain is responsible for dimerization.</text>
</comment>
<keyword evidence="5 8" id="KW-0560">Oxidoreductase</keyword>
<dbReference type="STRING" id="1379270.GEMMAAP_06360"/>
<dbReference type="Gene3D" id="3.40.50.720">
    <property type="entry name" value="NAD(P)-binding Rossmann-like Domain"/>
    <property type="match status" value="1"/>
</dbReference>
<dbReference type="AlphaFoldDB" id="A0A143BJE9"/>
<comment type="pathway">
    <text evidence="1 8 13">Porphyrin-containing compound metabolism; protoporphyrin-IX biosynthesis; 5-aminolevulinate from L-glutamyl-tRNA(Glu): step 1/2.</text>
</comment>
<reference evidence="18 19" key="2">
    <citation type="journal article" date="2016" name="Environ. Microbiol. Rep.">
        <title>Metagenomic evidence for the presence of phototrophic Gemmatimonadetes bacteria in diverse environments.</title>
        <authorList>
            <person name="Zeng Y."/>
            <person name="Baumbach J."/>
            <person name="Barbosa E.G."/>
            <person name="Azevedo V."/>
            <person name="Zhang C."/>
            <person name="Koblizek M."/>
        </authorList>
    </citation>
    <scope>NUCLEOTIDE SEQUENCE [LARGE SCALE GENOMIC DNA]</scope>
    <source>
        <strain evidence="18 19">AP64</strain>
    </source>
</reference>
<dbReference type="PROSITE" id="PS00747">
    <property type="entry name" value="GLUTR"/>
    <property type="match status" value="1"/>
</dbReference>
<evidence type="ECO:0000256" key="1">
    <source>
        <dbReference type="ARBA" id="ARBA00005059"/>
    </source>
</evidence>
<evidence type="ECO:0000256" key="10">
    <source>
        <dbReference type="PIRSR" id="PIRSR000445-2"/>
    </source>
</evidence>
<evidence type="ECO:0000313" key="18">
    <source>
        <dbReference type="EMBL" id="AMW04574.1"/>
    </source>
</evidence>
<keyword evidence="4 8" id="KW-0521">NADP</keyword>
<dbReference type="CDD" id="cd05213">
    <property type="entry name" value="NAD_bind_Glutamyl_tRNA_reduct"/>
    <property type="match status" value="1"/>
</dbReference>
<dbReference type="GO" id="GO:0008883">
    <property type="term" value="F:glutamyl-tRNA reductase activity"/>
    <property type="evidence" value="ECO:0007669"/>
    <property type="project" value="UniProtKB-UniRule"/>
</dbReference>
<keyword evidence="6 8" id="KW-0627">Porphyrin biosynthesis</keyword>
<evidence type="ECO:0000256" key="14">
    <source>
        <dbReference type="SAM" id="MobiDB-lite"/>
    </source>
</evidence>
<feature type="binding site" evidence="8 10">
    <location>
        <position position="111"/>
    </location>
    <ligand>
        <name>substrate</name>
    </ligand>
</feature>
<dbReference type="Pfam" id="PF05201">
    <property type="entry name" value="GlutR_N"/>
    <property type="match status" value="1"/>
</dbReference>
<dbReference type="UniPathway" id="UPA00251">
    <property type="reaction ID" value="UER00316"/>
</dbReference>
<comment type="similarity">
    <text evidence="2 8 13">Belongs to the glutamyl-tRNA reductase family.</text>
</comment>
<dbReference type="NCBIfam" id="TIGR01035">
    <property type="entry name" value="hemA"/>
    <property type="match status" value="1"/>
</dbReference>
<dbReference type="SUPFAM" id="SSF69075">
    <property type="entry name" value="Glutamyl tRNA-reductase dimerization domain"/>
    <property type="match status" value="1"/>
</dbReference>
<evidence type="ECO:0000259" key="16">
    <source>
        <dbReference type="Pfam" id="PF01488"/>
    </source>
</evidence>
<dbReference type="InterPro" id="IPR018214">
    <property type="entry name" value="GluRdtase_CS"/>
</dbReference>
<keyword evidence="19" id="KW-1185">Reference proteome</keyword>
<dbReference type="InterPro" id="IPR036453">
    <property type="entry name" value="GluRdtase_dimer_dom_sf"/>
</dbReference>
<feature type="compositionally biased region" description="Low complexity" evidence="14">
    <location>
        <begin position="434"/>
        <end position="447"/>
    </location>
</feature>
<dbReference type="InterPro" id="IPR006151">
    <property type="entry name" value="Shikm_DH/Glu-tRNA_Rdtase"/>
</dbReference>
<feature type="domain" description="Quinate/shikimate 5-dehydrogenase/glutamyl-tRNA reductase" evidence="16">
    <location>
        <begin position="175"/>
        <end position="308"/>
    </location>
</feature>
<feature type="site" description="Important for activity" evidence="8 12">
    <location>
        <position position="101"/>
    </location>
</feature>
<dbReference type="Pfam" id="PF00745">
    <property type="entry name" value="GlutR_dimer"/>
    <property type="match status" value="1"/>
</dbReference>
<feature type="active site" description="Nucleophile" evidence="8 9">
    <location>
        <position position="48"/>
    </location>
</feature>
<evidence type="ECO:0000256" key="11">
    <source>
        <dbReference type="PIRSR" id="PIRSR000445-3"/>
    </source>
</evidence>
<dbReference type="PANTHER" id="PTHR43013">
    <property type="entry name" value="GLUTAMYL-TRNA REDUCTASE"/>
    <property type="match status" value="1"/>
</dbReference>
<proteinExistence type="inferred from homology"/>
<organism evidence="18 19">
    <name type="scientific">Gemmatimonas phototrophica</name>
    <dbReference type="NCBI Taxonomy" id="1379270"/>
    <lineage>
        <taxon>Bacteria</taxon>
        <taxon>Pseudomonadati</taxon>
        <taxon>Gemmatimonadota</taxon>
        <taxon>Gemmatimonadia</taxon>
        <taxon>Gemmatimonadales</taxon>
        <taxon>Gemmatimonadaceae</taxon>
        <taxon>Gemmatimonas</taxon>
    </lineage>
</organism>
<dbReference type="eggNOG" id="COG0373">
    <property type="taxonomic scope" value="Bacteria"/>
</dbReference>
<comment type="miscellaneous">
    <text evidence="8">During catalysis, the active site Cys acts as a nucleophile attacking the alpha-carbonyl group of tRNA-bound glutamate with the formation of a thioester intermediate between enzyme and glutamate, and the concomitant release of tRNA(Glu). The thioester intermediate is finally reduced by direct hydride transfer from NADPH, to form the product GSA.</text>
</comment>
<accession>A0A143BJE9</accession>
<name>A0A143BJE9_9BACT</name>
<feature type="domain" description="Tetrapyrrole biosynthesis glutamyl-tRNA reductase dimerisation" evidence="15">
    <location>
        <begin position="325"/>
        <end position="414"/>
    </location>
</feature>
<evidence type="ECO:0000313" key="19">
    <source>
        <dbReference type="Proteomes" id="UP000076404"/>
    </source>
</evidence>
<evidence type="ECO:0000259" key="15">
    <source>
        <dbReference type="Pfam" id="PF00745"/>
    </source>
</evidence>
<dbReference type="EMBL" id="CP011454">
    <property type="protein sequence ID" value="AMW04574.1"/>
    <property type="molecule type" value="Genomic_DNA"/>
</dbReference>
<feature type="region of interest" description="Disordered" evidence="14">
    <location>
        <begin position="419"/>
        <end position="453"/>
    </location>
</feature>